<dbReference type="GO" id="GO:0016780">
    <property type="term" value="F:phosphotransferase activity, for other substituted phosphate groups"/>
    <property type="evidence" value="ECO:0007669"/>
    <property type="project" value="InterPro"/>
</dbReference>
<feature type="transmembrane region" description="Helical" evidence="9">
    <location>
        <begin position="109"/>
        <end position="129"/>
    </location>
</feature>
<feature type="transmembrane region" description="Helical" evidence="9">
    <location>
        <begin position="171"/>
        <end position="189"/>
    </location>
</feature>
<dbReference type="PANTHER" id="PTHR22926:SF3">
    <property type="entry name" value="UNDECAPRENYL-PHOSPHATE ALPHA-N-ACETYLGLUCOSAMINYL 1-PHOSPHATE TRANSFERASE"/>
    <property type="match status" value="1"/>
</dbReference>
<feature type="compositionally biased region" description="Basic and acidic residues" evidence="8">
    <location>
        <begin position="362"/>
        <end position="379"/>
    </location>
</feature>
<accession>A0A923MFW6</accession>
<comment type="caution">
    <text evidence="10">The sequence shown here is derived from an EMBL/GenBank/DDBJ whole genome shotgun (WGS) entry which is preliminary data.</text>
</comment>
<dbReference type="EMBL" id="JACOQI010000002">
    <property type="protein sequence ID" value="MBC5769315.1"/>
    <property type="molecule type" value="Genomic_DNA"/>
</dbReference>
<feature type="transmembrane region" description="Helical" evidence="9">
    <location>
        <begin position="196"/>
        <end position="214"/>
    </location>
</feature>
<feature type="transmembrane region" description="Helical" evidence="9">
    <location>
        <begin position="84"/>
        <end position="103"/>
    </location>
</feature>
<evidence type="ECO:0000313" key="11">
    <source>
        <dbReference type="Proteomes" id="UP000620327"/>
    </source>
</evidence>
<evidence type="ECO:0000256" key="6">
    <source>
        <dbReference type="ARBA" id="ARBA00023136"/>
    </source>
</evidence>
<evidence type="ECO:0000256" key="3">
    <source>
        <dbReference type="ARBA" id="ARBA00022679"/>
    </source>
</evidence>
<dbReference type="GO" id="GO:0005886">
    <property type="term" value="C:plasma membrane"/>
    <property type="evidence" value="ECO:0007669"/>
    <property type="project" value="UniProtKB-SubCell"/>
</dbReference>
<dbReference type="GO" id="GO:0071555">
    <property type="term" value="P:cell wall organization"/>
    <property type="evidence" value="ECO:0007669"/>
    <property type="project" value="TreeGrafter"/>
</dbReference>
<feature type="transmembrane region" description="Helical" evidence="9">
    <location>
        <begin position="244"/>
        <end position="269"/>
    </location>
</feature>
<evidence type="ECO:0000256" key="1">
    <source>
        <dbReference type="ARBA" id="ARBA00004651"/>
    </source>
</evidence>
<feature type="binding site" evidence="7">
    <location>
        <position position="163"/>
    </location>
    <ligand>
        <name>Mg(2+)</name>
        <dbReference type="ChEBI" id="CHEBI:18420"/>
    </ligand>
</feature>
<dbReference type="GO" id="GO:0044038">
    <property type="term" value="P:cell wall macromolecule biosynthetic process"/>
    <property type="evidence" value="ECO:0007669"/>
    <property type="project" value="TreeGrafter"/>
</dbReference>
<evidence type="ECO:0000256" key="7">
    <source>
        <dbReference type="PIRSR" id="PIRSR600715-1"/>
    </source>
</evidence>
<feature type="transmembrane region" description="Helical" evidence="9">
    <location>
        <begin position="141"/>
        <end position="165"/>
    </location>
</feature>
<feature type="transmembrane region" description="Helical" evidence="9">
    <location>
        <begin position="326"/>
        <end position="345"/>
    </location>
</feature>
<gene>
    <name evidence="10" type="ORF">H8Z83_03010</name>
</gene>
<evidence type="ECO:0000256" key="9">
    <source>
        <dbReference type="SAM" id="Phobius"/>
    </source>
</evidence>
<dbReference type="Pfam" id="PF00953">
    <property type="entry name" value="Glycos_transf_4"/>
    <property type="match status" value="1"/>
</dbReference>
<keyword evidence="2" id="KW-1003">Cell membrane</keyword>
<feature type="region of interest" description="Disordered" evidence="8">
    <location>
        <begin position="356"/>
        <end position="379"/>
    </location>
</feature>
<keyword evidence="5 9" id="KW-1133">Transmembrane helix</keyword>
<evidence type="ECO:0000256" key="4">
    <source>
        <dbReference type="ARBA" id="ARBA00022692"/>
    </source>
</evidence>
<dbReference type="PROSITE" id="PS01348">
    <property type="entry name" value="MRAY_2"/>
    <property type="match status" value="1"/>
</dbReference>
<dbReference type="InterPro" id="IPR018480">
    <property type="entry name" value="PNAcMuramoyl-5peptid_Trfase_CS"/>
</dbReference>
<evidence type="ECO:0000256" key="2">
    <source>
        <dbReference type="ARBA" id="ARBA00022475"/>
    </source>
</evidence>
<dbReference type="Proteomes" id="UP000620327">
    <property type="component" value="Unassembled WGS sequence"/>
</dbReference>
<reference evidence="10" key="1">
    <citation type="submission" date="2020-08" db="EMBL/GenBank/DDBJ databases">
        <title>Genome public.</title>
        <authorList>
            <person name="Liu C."/>
            <person name="Sun Q."/>
        </authorList>
    </citation>
    <scope>NUCLEOTIDE SEQUENCE</scope>
    <source>
        <strain evidence="10">BX15</strain>
    </source>
</reference>
<evidence type="ECO:0000256" key="8">
    <source>
        <dbReference type="SAM" id="MobiDB-lite"/>
    </source>
</evidence>
<dbReference type="CDD" id="cd06853">
    <property type="entry name" value="GT_WecA_like"/>
    <property type="match status" value="1"/>
</dbReference>
<keyword evidence="4 9" id="KW-0812">Transmembrane</keyword>
<dbReference type="PANTHER" id="PTHR22926">
    <property type="entry name" value="PHOSPHO-N-ACETYLMURAMOYL-PENTAPEPTIDE-TRANSFERASE"/>
    <property type="match status" value="1"/>
</dbReference>
<protein>
    <submittedName>
        <fullName evidence="10">Undecaprenyl/decaprenyl-phosphate alpha-N-acetylglucosaminyl 1-phosphate transferase</fullName>
    </submittedName>
</protein>
<dbReference type="GO" id="GO:0046872">
    <property type="term" value="F:metal ion binding"/>
    <property type="evidence" value="ECO:0007669"/>
    <property type="project" value="UniProtKB-KW"/>
</dbReference>
<keyword evidence="11" id="KW-1185">Reference proteome</keyword>
<keyword evidence="3 10" id="KW-0808">Transferase</keyword>
<evidence type="ECO:0000256" key="5">
    <source>
        <dbReference type="ARBA" id="ARBA00022989"/>
    </source>
</evidence>
<keyword evidence="7" id="KW-0460">Magnesium</keyword>
<dbReference type="RefSeq" id="WP_187013693.1">
    <property type="nucleotide sequence ID" value="NZ_JACOQI010000002.1"/>
</dbReference>
<organism evidence="10 11">
    <name type="scientific">Dysosmobacter segnis</name>
    <dbReference type="NCBI Taxonomy" id="2763042"/>
    <lineage>
        <taxon>Bacteria</taxon>
        <taxon>Bacillati</taxon>
        <taxon>Bacillota</taxon>
        <taxon>Clostridia</taxon>
        <taxon>Eubacteriales</taxon>
        <taxon>Oscillospiraceae</taxon>
        <taxon>Dysosmobacter</taxon>
    </lineage>
</organism>
<keyword evidence="6 9" id="KW-0472">Membrane</keyword>
<keyword evidence="7" id="KW-0479">Metal-binding</keyword>
<comment type="cofactor">
    <cofactor evidence="7">
        <name>Mg(2+)</name>
        <dbReference type="ChEBI" id="CHEBI:18420"/>
    </cofactor>
</comment>
<name>A0A923MFW6_9FIRM</name>
<feature type="transmembrane region" description="Helical" evidence="9">
    <location>
        <begin position="57"/>
        <end position="77"/>
    </location>
</feature>
<dbReference type="GO" id="GO:0009103">
    <property type="term" value="P:lipopolysaccharide biosynthetic process"/>
    <property type="evidence" value="ECO:0007669"/>
    <property type="project" value="TreeGrafter"/>
</dbReference>
<feature type="binding site" evidence="7">
    <location>
        <position position="223"/>
    </location>
    <ligand>
        <name>Mg(2+)</name>
        <dbReference type="ChEBI" id="CHEBI:18420"/>
    </ligand>
</feature>
<dbReference type="AlphaFoldDB" id="A0A923MFW6"/>
<sequence length="379" mass="40746">MRFDNQLMAPVALALLTALVVSFLMTPVVKSFAYKVGAIDVPKDERRMHHKPIPRLGGLAIFAGFMASILLFVDIRLNPQMQSILLGAVIIVVLGVVDDIMALPAKLKFVIQIVAALIPALNGVSIQALSNPNIFSPNAYWVLNWLSVPITVLWIVGITNAVNLIDGLDGLANGVSAISAATVLVIALICSEAQVAVVMAALVGACVGFLPYNLNPAKMFMGDTGATFLGFILSTMSIQGLFKFYAVISFAVPFLILGLPIFDTAFAMIRRMAHGQSPMHADRGHIHHRLIDMGLNQKQAVATLYVISGILGLSAVVLTTGGEAKAMLLLIALCVVAVVAARVVFPKEVKEELHEELEELTELGHHEEKDKQKEDGSHE</sequence>
<feature type="transmembrane region" description="Helical" evidence="9">
    <location>
        <begin position="300"/>
        <end position="320"/>
    </location>
</feature>
<dbReference type="InterPro" id="IPR000715">
    <property type="entry name" value="Glycosyl_transferase_4"/>
</dbReference>
<proteinExistence type="predicted"/>
<comment type="subcellular location">
    <subcellularLocation>
        <location evidence="1">Cell membrane</location>
        <topology evidence="1">Multi-pass membrane protein</topology>
    </subcellularLocation>
</comment>
<evidence type="ECO:0000313" key="10">
    <source>
        <dbReference type="EMBL" id="MBC5769315.1"/>
    </source>
</evidence>